<dbReference type="PANTHER" id="PTHR47089:SF1">
    <property type="entry name" value="GUANOSINE ABC TRANSPORTER PERMEASE PROTEIN NUPP"/>
    <property type="match status" value="1"/>
</dbReference>
<evidence type="ECO:0000256" key="3">
    <source>
        <dbReference type="ARBA" id="ARBA00022692"/>
    </source>
</evidence>
<dbReference type="CDD" id="cd06580">
    <property type="entry name" value="TM_PBP1_transp_TpRbsC_like"/>
    <property type="match status" value="1"/>
</dbReference>
<feature type="transmembrane region" description="Helical" evidence="6">
    <location>
        <begin position="337"/>
        <end position="355"/>
    </location>
</feature>
<organism evidence="7 8">
    <name type="scientific">Johnsonella ignava ATCC 51276</name>
    <dbReference type="NCBI Taxonomy" id="679200"/>
    <lineage>
        <taxon>Bacteria</taxon>
        <taxon>Bacillati</taxon>
        <taxon>Bacillota</taxon>
        <taxon>Clostridia</taxon>
        <taxon>Lachnospirales</taxon>
        <taxon>Lachnospiraceae</taxon>
        <taxon>Johnsonella</taxon>
    </lineage>
</organism>
<dbReference type="InterPro" id="IPR001851">
    <property type="entry name" value="ABC_transp_permease"/>
</dbReference>
<evidence type="ECO:0000256" key="4">
    <source>
        <dbReference type="ARBA" id="ARBA00022989"/>
    </source>
</evidence>
<gene>
    <name evidence="7" type="ORF">HMPREF9333_00680</name>
</gene>
<feature type="transmembrane region" description="Helical" evidence="6">
    <location>
        <begin position="289"/>
        <end position="317"/>
    </location>
</feature>
<feature type="transmembrane region" description="Helical" evidence="6">
    <location>
        <begin position="127"/>
        <end position="150"/>
    </location>
</feature>
<feature type="transmembrane region" description="Helical" evidence="6">
    <location>
        <begin position="209"/>
        <end position="227"/>
    </location>
</feature>
<keyword evidence="8" id="KW-1185">Reference proteome</keyword>
<protein>
    <recommendedName>
        <fullName evidence="9">ABC transporter permease</fullName>
    </recommendedName>
</protein>
<dbReference type="EMBL" id="ACZL01000012">
    <property type="protein sequence ID" value="EHI56150.1"/>
    <property type="molecule type" value="Genomic_DNA"/>
</dbReference>
<accession>G5GGJ0</accession>
<dbReference type="RefSeq" id="WP_005539842.1">
    <property type="nucleotide sequence ID" value="NZ_JH378830.1"/>
</dbReference>
<proteinExistence type="predicted"/>
<evidence type="ECO:0000256" key="2">
    <source>
        <dbReference type="ARBA" id="ARBA00022475"/>
    </source>
</evidence>
<comment type="caution">
    <text evidence="7">The sequence shown here is derived from an EMBL/GenBank/DDBJ whole genome shotgun (WGS) entry which is preliminary data.</text>
</comment>
<dbReference type="eggNOG" id="COG4603">
    <property type="taxonomic scope" value="Bacteria"/>
</dbReference>
<sequence>MKRALKNKGAKKKSIFENENTVNFISSVMAVICGLLFGFIILFISSPSQAYGGFSMIIQGGFADGISGIGRMLYIAAPIIMTGLSVGFAFKTGLFNIGASGQFTAGAFAAVFVGVKCNFLPSGMHCIAALFAAMAAGALWGSVPGLLKAFFNVNEVISSIMMNYIGMYGVNMLIRRYVYDRIKNQSMPVKSAANLSKAGLDKIFPGSNINVGILIAAVSVIAVHIILHKTVFGYELKACGKNKDASRYAGINEKKNIVLSMVIAGMLSGLGGALLYLSDSGKYMQVLDIIAPEGFLGISVALLGLSEPLGIFLSGLFIGHITVGGSNMQLFDFAPEAIDMIIAAIVYCGALSLLFKEIINRFYKRSLKKTKTKQEDKEKL</sequence>
<keyword evidence="2" id="KW-1003">Cell membrane</keyword>
<feature type="transmembrane region" description="Helical" evidence="6">
    <location>
        <begin position="73"/>
        <end position="90"/>
    </location>
</feature>
<dbReference type="Proteomes" id="UP000003011">
    <property type="component" value="Unassembled WGS sequence"/>
</dbReference>
<name>G5GGJ0_9FIRM</name>
<feature type="transmembrane region" description="Helical" evidence="6">
    <location>
        <begin position="156"/>
        <end position="174"/>
    </location>
</feature>
<keyword evidence="4 6" id="KW-1133">Transmembrane helix</keyword>
<dbReference type="GO" id="GO:0005886">
    <property type="term" value="C:plasma membrane"/>
    <property type="evidence" value="ECO:0007669"/>
    <property type="project" value="UniProtKB-SubCell"/>
</dbReference>
<evidence type="ECO:0000313" key="7">
    <source>
        <dbReference type="EMBL" id="EHI56150.1"/>
    </source>
</evidence>
<comment type="subcellular location">
    <subcellularLocation>
        <location evidence="1">Cell membrane</location>
        <topology evidence="1">Multi-pass membrane protein</topology>
    </subcellularLocation>
</comment>
<keyword evidence="3 6" id="KW-0812">Transmembrane</keyword>
<dbReference type="STRING" id="679200.HMPREF9333_00680"/>
<evidence type="ECO:0000256" key="1">
    <source>
        <dbReference type="ARBA" id="ARBA00004651"/>
    </source>
</evidence>
<dbReference type="GO" id="GO:0022857">
    <property type="term" value="F:transmembrane transporter activity"/>
    <property type="evidence" value="ECO:0007669"/>
    <property type="project" value="InterPro"/>
</dbReference>
<dbReference type="HOGENOM" id="CLU_040769_0_1_9"/>
<dbReference type="Pfam" id="PF02653">
    <property type="entry name" value="BPD_transp_2"/>
    <property type="match status" value="1"/>
</dbReference>
<dbReference type="PANTHER" id="PTHR47089">
    <property type="entry name" value="ABC TRANSPORTER, PERMEASE PROTEIN"/>
    <property type="match status" value="1"/>
</dbReference>
<evidence type="ECO:0008006" key="9">
    <source>
        <dbReference type="Google" id="ProtNLM"/>
    </source>
</evidence>
<reference evidence="7 8" key="1">
    <citation type="submission" date="2011-08" db="EMBL/GenBank/DDBJ databases">
        <title>The Genome Sequence of Johnsonella ignava ATCC 51276.</title>
        <authorList>
            <consortium name="The Broad Institute Genome Sequencing Platform"/>
            <person name="Earl A."/>
            <person name="Ward D."/>
            <person name="Feldgarden M."/>
            <person name="Gevers D."/>
            <person name="Izard J."/>
            <person name="Blanton J.M."/>
            <person name="Baranova O.V."/>
            <person name="Dewhirst F.E."/>
            <person name="Young S.K."/>
            <person name="Zeng Q."/>
            <person name="Gargeya S."/>
            <person name="Fitzgerald M."/>
            <person name="Haas B."/>
            <person name="Abouelleil A."/>
            <person name="Alvarado L."/>
            <person name="Arachchi H.M."/>
            <person name="Berlin A."/>
            <person name="Brown A."/>
            <person name="Chapman S.B."/>
            <person name="Chen Z."/>
            <person name="Dunbar C."/>
            <person name="Freedman E."/>
            <person name="Gearin G."/>
            <person name="Gellesch M."/>
            <person name="Goldberg J."/>
            <person name="Griggs A."/>
            <person name="Gujja S."/>
            <person name="Heiman D."/>
            <person name="Howarth C."/>
            <person name="Larson L."/>
            <person name="Lui A."/>
            <person name="MacDonald P.J.P."/>
            <person name="Montmayeur A."/>
            <person name="Murphy C."/>
            <person name="Neiman D."/>
            <person name="Pearson M."/>
            <person name="Priest M."/>
            <person name="Roberts A."/>
            <person name="Saif S."/>
            <person name="Shea T."/>
            <person name="Shenoy N."/>
            <person name="Sisk P."/>
            <person name="Stolte C."/>
            <person name="Sykes S."/>
            <person name="Wortman J."/>
            <person name="Nusbaum C."/>
            <person name="Birren B."/>
        </authorList>
    </citation>
    <scope>NUCLEOTIDE SEQUENCE [LARGE SCALE GENOMIC DNA]</scope>
    <source>
        <strain evidence="7 8">ATCC 51276</strain>
    </source>
</reference>
<feature type="transmembrane region" description="Helical" evidence="6">
    <location>
        <begin position="257"/>
        <end position="277"/>
    </location>
</feature>
<evidence type="ECO:0000313" key="8">
    <source>
        <dbReference type="Proteomes" id="UP000003011"/>
    </source>
</evidence>
<dbReference type="AlphaFoldDB" id="G5GGJ0"/>
<feature type="transmembrane region" description="Helical" evidence="6">
    <location>
        <begin position="21"/>
        <end position="44"/>
    </location>
</feature>
<evidence type="ECO:0000256" key="5">
    <source>
        <dbReference type="ARBA" id="ARBA00023136"/>
    </source>
</evidence>
<keyword evidence="5 6" id="KW-0472">Membrane</keyword>
<evidence type="ECO:0000256" key="6">
    <source>
        <dbReference type="SAM" id="Phobius"/>
    </source>
</evidence>
<dbReference type="PATRIC" id="fig|679200.3.peg.716"/>